<keyword evidence="2" id="KW-1185">Reference proteome</keyword>
<proteinExistence type="predicted"/>
<evidence type="ECO:0000313" key="1">
    <source>
        <dbReference type="EMBL" id="PRQ30230.1"/>
    </source>
</evidence>
<reference evidence="1 2" key="1">
    <citation type="journal article" date="2018" name="Nat. Genet.">
        <title>The Rosa genome provides new insights in the design of modern roses.</title>
        <authorList>
            <person name="Bendahmane M."/>
        </authorList>
    </citation>
    <scope>NUCLEOTIDE SEQUENCE [LARGE SCALE GENOMIC DNA]</scope>
    <source>
        <strain evidence="2">cv. Old Blush</strain>
    </source>
</reference>
<organism evidence="1 2">
    <name type="scientific">Rosa chinensis</name>
    <name type="common">China rose</name>
    <dbReference type="NCBI Taxonomy" id="74649"/>
    <lineage>
        <taxon>Eukaryota</taxon>
        <taxon>Viridiplantae</taxon>
        <taxon>Streptophyta</taxon>
        <taxon>Embryophyta</taxon>
        <taxon>Tracheophyta</taxon>
        <taxon>Spermatophyta</taxon>
        <taxon>Magnoliopsida</taxon>
        <taxon>eudicotyledons</taxon>
        <taxon>Gunneridae</taxon>
        <taxon>Pentapetalae</taxon>
        <taxon>rosids</taxon>
        <taxon>fabids</taxon>
        <taxon>Rosales</taxon>
        <taxon>Rosaceae</taxon>
        <taxon>Rosoideae</taxon>
        <taxon>Rosoideae incertae sedis</taxon>
        <taxon>Rosa</taxon>
    </lineage>
</organism>
<protein>
    <submittedName>
        <fullName evidence="1">Uncharacterized protein</fullName>
    </submittedName>
</protein>
<evidence type="ECO:0000313" key="2">
    <source>
        <dbReference type="Proteomes" id="UP000238479"/>
    </source>
</evidence>
<sequence length="70" mass="8173">MLSLTAPSLLSSLSSHLNSKPRLCQPYFSSTITEQIHPHVNHFLKQTQRNLFLSLVRSCWYSKCRFHRSL</sequence>
<accession>A0A2P6Q7S2</accession>
<dbReference type="AlphaFoldDB" id="A0A2P6Q7S2"/>
<comment type="caution">
    <text evidence="1">The sequence shown here is derived from an EMBL/GenBank/DDBJ whole genome shotgun (WGS) entry which is preliminary data.</text>
</comment>
<gene>
    <name evidence="1" type="ORF">RchiOBHm_Chr5g0022341</name>
</gene>
<dbReference type="EMBL" id="PDCK01000043">
    <property type="protein sequence ID" value="PRQ30230.1"/>
    <property type="molecule type" value="Genomic_DNA"/>
</dbReference>
<name>A0A2P6Q7S2_ROSCH</name>
<dbReference type="Proteomes" id="UP000238479">
    <property type="component" value="Chromosome 5"/>
</dbReference>
<dbReference type="Gramene" id="PRQ30230">
    <property type="protein sequence ID" value="PRQ30230"/>
    <property type="gene ID" value="RchiOBHm_Chr5g0022341"/>
</dbReference>